<dbReference type="AlphaFoldDB" id="A0A1G9NYS2"/>
<reference evidence="1 2" key="1">
    <citation type="submission" date="2016-10" db="EMBL/GenBank/DDBJ databases">
        <authorList>
            <person name="de Groot N.N."/>
        </authorList>
    </citation>
    <scope>NUCLEOTIDE SEQUENCE [LARGE SCALE GENOMIC DNA]</scope>
    <source>
        <strain evidence="1 2">DSM 19886</strain>
    </source>
</reference>
<accession>A0A1G9NYS2</accession>
<proteinExistence type="predicted"/>
<gene>
    <name evidence="1" type="ORF">SAMN04488514_103362</name>
</gene>
<protein>
    <submittedName>
        <fullName evidence="1">Uncharacterized protein</fullName>
    </submittedName>
</protein>
<dbReference type="OrthoDB" id="1442351at2"/>
<name>A0A1G9NYS2_9FLAO</name>
<dbReference type="RefSeq" id="WP_143017599.1">
    <property type="nucleotide sequence ID" value="NZ_FNGV01000003.1"/>
</dbReference>
<dbReference type="STRING" id="192904.SAMN04488514_103362"/>
<sequence>MSNSKLFYHHESDSRIMLKKDSAELNDWADNLEYISEELAYFSEIEDRILNDSNIYLQLQEIRRENTLISGTVYRYETSMRNAVECDNMACDSYYLHNHEKHRELYRDHLKKYRALKAKMLSKILLLAKP</sequence>
<organism evidence="1 2">
    <name type="scientific">Kriegella aquimaris</name>
    <dbReference type="NCBI Taxonomy" id="192904"/>
    <lineage>
        <taxon>Bacteria</taxon>
        <taxon>Pseudomonadati</taxon>
        <taxon>Bacteroidota</taxon>
        <taxon>Flavobacteriia</taxon>
        <taxon>Flavobacteriales</taxon>
        <taxon>Flavobacteriaceae</taxon>
        <taxon>Kriegella</taxon>
    </lineage>
</organism>
<keyword evidence="2" id="KW-1185">Reference proteome</keyword>
<dbReference type="Proteomes" id="UP000199440">
    <property type="component" value="Unassembled WGS sequence"/>
</dbReference>
<evidence type="ECO:0000313" key="1">
    <source>
        <dbReference type="EMBL" id="SDL91125.1"/>
    </source>
</evidence>
<dbReference type="EMBL" id="FNGV01000003">
    <property type="protein sequence ID" value="SDL91125.1"/>
    <property type="molecule type" value="Genomic_DNA"/>
</dbReference>
<evidence type="ECO:0000313" key="2">
    <source>
        <dbReference type="Proteomes" id="UP000199440"/>
    </source>
</evidence>